<reference evidence="1 2" key="1">
    <citation type="submission" date="2016-10" db="EMBL/GenBank/DDBJ databases">
        <authorList>
            <person name="de Groot N.N."/>
        </authorList>
    </citation>
    <scope>NUCLEOTIDE SEQUENCE [LARGE SCALE GENOMIC DNA]</scope>
    <source>
        <strain evidence="1 2">AA1</strain>
    </source>
</reference>
<organism evidence="1 2">
    <name type="scientific">Desulfoluna spongiiphila</name>
    <dbReference type="NCBI Taxonomy" id="419481"/>
    <lineage>
        <taxon>Bacteria</taxon>
        <taxon>Pseudomonadati</taxon>
        <taxon>Thermodesulfobacteriota</taxon>
        <taxon>Desulfobacteria</taxon>
        <taxon>Desulfobacterales</taxon>
        <taxon>Desulfolunaceae</taxon>
        <taxon>Desulfoluna</taxon>
    </lineage>
</organism>
<evidence type="ECO:0000313" key="1">
    <source>
        <dbReference type="EMBL" id="SCY83286.1"/>
    </source>
</evidence>
<keyword evidence="2" id="KW-1185">Reference proteome</keyword>
<name>A0A1G5J4K7_9BACT</name>
<accession>A0A1G5J4K7</accession>
<dbReference type="EMBL" id="FMUX01000025">
    <property type="protein sequence ID" value="SCY83286.1"/>
    <property type="molecule type" value="Genomic_DNA"/>
</dbReference>
<gene>
    <name evidence="1" type="ORF">SAMN05216233_12512</name>
</gene>
<dbReference type="Proteomes" id="UP000198870">
    <property type="component" value="Unassembled WGS sequence"/>
</dbReference>
<dbReference type="AlphaFoldDB" id="A0A1G5J4K7"/>
<evidence type="ECO:0000313" key="2">
    <source>
        <dbReference type="Proteomes" id="UP000198870"/>
    </source>
</evidence>
<proteinExistence type="predicted"/>
<protein>
    <submittedName>
        <fullName evidence="1">Uncharacterized protein</fullName>
    </submittedName>
</protein>
<sequence length="49" mass="5543">MGFFFKNKSVYDLMHKEKTASGGPAGGQPFEKFDKQVLSNPFQAPPKYF</sequence>